<evidence type="ECO:0000256" key="5">
    <source>
        <dbReference type="ARBA" id="ARBA00023136"/>
    </source>
</evidence>
<dbReference type="Pfam" id="PF02361">
    <property type="entry name" value="CbiQ"/>
    <property type="match status" value="1"/>
</dbReference>
<dbReference type="InterPro" id="IPR012809">
    <property type="entry name" value="ECF_CbiQ"/>
</dbReference>
<evidence type="ECO:0000256" key="1">
    <source>
        <dbReference type="ARBA" id="ARBA00004651"/>
    </source>
</evidence>
<dbReference type="Proteomes" id="UP000186165">
    <property type="component" value="Chromosome"/>
</dbReference>
<keyword evidence="5 6" id="KW-0472">Membrane</keyword>
<comment type="subcellular location">
    <subcellularLocation>
        <location evidence="1">Cell membrane</location>
        <topology evidence="1">Multi-pass membrane protein</topology>
    </subcellularLocation>
</comment>
<keyword evidence="3 6" id="KW-0812">Transmembrane</keyword>
<feature type="transmembrane region" description="Helical" evidence="6">
    <location>
        <begin position="247"/>
        <end position="268"/>
    </location>
</feature>
<feature type="transmembrane region" description="Helical" evidence="6">
    <location>
        <begin position="34"/>
        <end position="67"/>
    </location>
</feature>
<organism evidence="7 8">
    <name type="scientific">Halodesulfurarchaeum formicicum</name>
    <dbReference type="NCBI Taxonomy" id="1873524"/>
    <lineage>
        <taxon>Archaea</taxon>
        <taxon>Methanobacteriati</taxon>
        <taxon>Methanobacteriota</taxon>
        <taxon>Stenosarchaea group</taxon>
        <taxon>Halobacteria</taxon>
        <taxon>Halobacteriales</taxon>
        <taxon>Halobacteriaceae</taxon>
        <taxon>Halodesulfurarchaeum</taxon>
    </lineage>
</organism>
<gene>
    <name evidence="7" type="ORF">HSR6_0668</name>
</gene>
<feature type="transmembrane region" description="Helical" evidence="6">
    <location>
        <begin position="74"/>
        <end position="98"/>
    </location>
</feature>
<feature type="transmembrane region" description="Helical" evidence="6">
    <location>
        <begin position="118"/>
        <end position="139"/>
    </location>
</feature>
<dbReference type="GO" id="GO:0006824">
    <property type="term" value="P:cobalt ion transport"/>
    <property type="evidence" value="ECO:0007669"/>
    <property type="project" value="InterPro"/>
</dbReference>
<evidence type="ECO:0000256" key="6">
    <source>
        <dbReference type="SAM" id="Phobius"/>
    </source>
</evidence>
<dbReference type="CDD" id="cd16914">
    <property type="entry name" value="EcfT"/>
    <property type="match status" value="1"/>
</dbReference>
<name>A0A1J1ABF3_9EURY</name>
<keyword evidence="8" id="KW-1185">Reference proteome</keyword>
<evidence type="ECO:0000256" key="3">
    <source>
        <dbReference type="ARBA" id="ARBA00022692"/>
    </source>
</evidence>
<accession>A0A1J1ABF3</accession>
<dbReference type="PANTHER" id="PTHR34857">
    <property type="entry name" value="SLL0384 PROTEIN"/>
    <property type="match status" value="1"/>
</dbReference>
<keyword evidence="4 6" id="KW-1133">Transmembrane helix</keyword>
<dbReference type="InterPro" id="IPR051611">
    <property type="entry name" value="ECF_transporter_component"/>
</dbReference>
<dbReference type="OrthoDB" id="51610at2157"/>
<proteinExistence type="predicted"/>
<sequence length="270" mass="29541">MSELTSHVPDPRLLTTYAEQGTGPLHRINAWTKMAVLALAVVAVTIAEGLLTVTAIFVVVLAAYAAAGLPVRRLVAWYTLPFVFVTVIAGPLAFGIPGEPIVAVSHPFGELSITWEGATTYFTLLGRGLTVVTYSLAVWMTTRYADMVHVLGRSLPTPIDQVALFAYRFTFVILEVIEALLKATRARGGSLSENFWANRTLYGRIFGHTFIRALERSETLLKSMQARGYHGDLTVYSQVERPPARELVVVAVLTAAIGWYALTIRYGVIA</sequence>
<dbReference type="EMBL" id="CP016804">
    <property type="protein sequence ID" value="APE95128.1"/>
    <property type="molecule type" value="Genomic_DNA"/>
</dbReference>
<keyword evidence="2" id="KW-1003">Cell membrane</keyword>
<dbReference type="InterPro" id="IPR003339">
    <property type="entry name" value="ABC/ECF_trnsptr_transmembrane"/>
</dbReference>
<dbReference type="PANTHER" id="PTHR34857:SF2">
    <property type="entry name" value="SLL0384 PROTEIN"/>
    <property type="match status" value="1"/>
</dbReference>
<dbReference type="GeneID" id="30417190"/>
<dbReference type="GO" id="GO:0043190">
    <property type="term" value="C:ATP-binding cassette (ABC) transporter complex"/>
    <property type="evidence" value="ECO:0007669"/>
    <property type="project" value="InterPro"/>
</dbReference>
<evidence type="ECO:0000313" key="7">
    <source>
        <dbReference type="EMBL" id="APE95128.1"/>
    </source>
</evidence>
<dbReference type="AlphaFoldDB" id="A0A1J1ABF3"/>
<evidence type="ECO:0000313" key="8">
    <source>
        <dbReference type="Proteomes" id="UP000186165"/>
    </source>
</evidence>
<protein>
    <submittedName>
        <fullName evidence="7">Cobalt ABC transporter permease</fullName>
    </submittedName>
</protein>
<reference evidence="8" key="1">
    <citation type="submission" date="2016-08" db="EMBL/GenBank/DDBJ databases">
        <title>Discovery of first anaerobic lithoheterotrophic haloarchae widely represented in hypersaline habitats.</title>
        <authorList>
            <person name="Sorokin D.Y."/>
            <person name="Kublanov I.V."/>
            <person name="Roman P."/>
            <person name="Sinninghe Damste J.S."/>
            <person name="Golyshin P.N."/>
            <person name="Rojo D."/>
            <person name="Ciordia S."/>
            <person name="Mena Md.C."/>
            <person name="Ferrer M."/>
            <person name="Smedile F."/>
            <person name="Messina E."/>
            <person name="La Cono V."/>
            <person name="Yakimov M.M."/>
        </authorList>
    </citation>
    <scope>NUCLEOTIDE SEQUENCE [LARGE SCALE GENOMIC DNA]</scope>
    <source>
        <strain evidence="8">HSR6</strain>
    </source>
</reference>
<dbReference type="NCBIfam" id="TIGR02454">
    <property type="entry name" value="ECF_T_CbiQ"/>
    <property type="match status" value="1"/>
</dbReference>
<dbReference type="KEGG" id="hhsr:HSR6_0668"/>
<dbReference type="RefSeq" id="WP_071932804.1">
    <property type="nucleotide sequence ID" value="NZ_CP016804.1"/>
</dbReference>
<evidence type="ECO:0000256" key="2">
    <source>
        <dbReference type="ARBA" id="ARBA00022475"/>
    </source>
</evidence>
<evidence type="ECO:0000256" key="4">
    <source>
        <dbReference type="ARBA" id="ARBA00022989"/>
    </source>
</evidence>